<dbReference type="Proteomes" id="UP000062645">
    <property type="component" value="Chromosome"/>
</dbReference>
<dbReference type="RefSeq" id="WP_062291206.1">
    <property type="nucleotide sequence ID" value="NZ_CP012036.1"/>
</dbReference>
<dbReference type="AlphaFoldDB" id="A0A0M4TJN1"/>
<dbReference type="OrthoDB" id="488030at2"/>
<dbReference type="PATRIC" id="fig|224013.5.peg.2212"/>
<proteinExistence type="predicted"/>
<dbReference type="EMBL" id="CP012036">
    <property type="protein sequence ID" value="ALF52974.1"/>
    <property type="molecule type" value="Genomic_DNA"/>
</dbReference>
<reference evidence="4" key="1">
    <citation type="submission" date="2015-07" db="EMBL/GenBank/DDBJ databases">
        <title>Genome Of Nitrogen-Fixing Cyanobacterium Nostoc piscinale CENA21 From Solimoes/Amazon River Floodplain Sediments And Comparative Genomics To Uncover Biosynthetic Natural Products Potential.</title>
        <authorList>
            <person name="Leao T.F."/>
            <person name="Leao P.N."/>
            <person name="Guimaraes P.I."/>
            <person name="de Melo A.G.C."/>
            <person name="Ramos R.T.J."/>
            <person name="Silva A."/>
            <person name="Fiore M.F."/>
            <person name="Schneider M.P.C."/>
        </authorList>
    </citation>
    <scope>NUCLEOTIDE SEQUENCE [LARGE SCALE GENOMIC DNA]</scope>
    <source>
        <strain evidence="4">CENA21</strain>
    </source>
</reference>
<keyword evidence="1" id="KW-0812">Transmembrane</keyword>
<name>A0A0M4TJN1_9NOSO</name>
<keyword evidence="4" id="KW-1185">Reference proteome</keyword>
<feature type="transmembrane region" description="Helical" evidence="1">
    <location>
        <begin position="102"/>
        <end position="120"/>
    </location>
</feature>
<organism evidence="2 4">
    <name type="scientific">Nostoc piscinale CENA21</name>
    <dbReference type="NCBI Taxonomy" id="224013"/>
    <lineage>
        <taxon>Bacteria</taxon>
        <taxon>Bacillati</taxon>
        <taxon>Cyanobacteriota</taxon>
        <taxon>Cyanophyceae</taxon>
        <taxon>Nostocales</taxon>
        <taxon>Nostocaceae</taxon>
        <taxon>Nostoc</taxon>
    </lineage>
</organism>
<keyword evidence="1" id="KW-1133">Transmembrane helix</keyword>
<evidence type="ECO:0000256" key="1">
    <source>
        <dbReference type="SAM" id="Phobius"/>
    </source>
</evidence>
<gene>
    <name evidence="2" type="ORF">ACX27_09120</name>
    <name evidence="3" type="ORF">ACX27_14665</name>
</gene>
<dbReference type="KEGG" id="npz:ACX27_14665"/>
<feature type="transmembrane region" description="Helical" evidence="1">
    <location>
        <begin position="77"/>
        <end position="96"/>
    </location>
</feature>
<feature type="transmembrane region" description="Helical" evidence="1">
    <location>
        <begin position="51"/>
        <end position="72"/>
    </location>
</feature>
<reference evidence="2 4" key="3">
    <citation type="journal article" date="2016" name="Genome Announc.">
        <title>Draft Genome Sequence of the N2-Fixing Cyanobacterium Nostoc piscinale CENA21, Isolated from the Brazilian Amazon Floodplain.</title>
        <authorList>
            <person name="Leao T."/>
            <person name="Guimaraes P.I."/>
            <person name="de Melo A.G."/>
            <person name="Ramos R.T."/>
            <person name="Leao P.N."/>
            <person name="Silva A."/>
            <person name="Fiore M.F."/>
            <person name="Schneider M.P."/>
        </authorList>
    </citation>
    <scope>NUCLEOTIDE SEQUENCE [LARGE SCALE GENOMIC DNA]</scope>
    <source>
        <strain evidence="2 4">CENA21</strain>
    </source>
</reference>
<dbReference type="KEGG" id="npz:ACX27_09120"/>
<dbReference type="STRING" id="224013.ACX27_09120"/>
<evidence type="ECO:0000313" key="2">
    <source>
        <dbReference type="EMBL" id="ALF52974.1"/>
    </source>
</evidence>
<keyword evidence="1" id="KW-0472">Membrane</keyword>
<evidence type="ECO:0000313" key="3">
    <source>
        <dbReference type="EMBL" id="ALF53808.1"/>
    </source>
</evidence>
<accession>A0A0M4TJN1</accession>
<sequence>MSDDQQKIVVEIPSERGYSPVPIPHSQPNKLEEFKRGWINAVALPDNLSDLIFDITTSITIPALISSCWSVLPLPGFIRVGGLLALAVSALVLWQMLSFAEIRGILVFRLILVAVGVVVGL</sequence>
<reference evidence="2" key="2">
    <citation type="submission" date="2015-07" db="EMBL/GenBank/DDBJ databases">
        <authorList>
            <person name="Noorani M."/>
        </authorList>
    </citation>
    <scope>NUCLEOTIDE SEQUENCE</scope>
    <source>
        <strain evidence="2">CENA21</strain>
    </source>
</reference>
<dbReference type="EMBL" id="CP012036">
    <property type="protein sequence ID" value="ALF53808.1"/>
    <property type="molecule type" value="Genomic_DNA"/>
</dbReference>
<protein>
    <submittedName>
        <fullName evidence="2">Uncharacterized protein</fullName>
    </submittedName>
</protein>
<evidence type="ECO:0000313" key="4">
    <source>
        <dbReference type="Proteomes" id="UP000062645"/>
    </source>
</evidence>